<name>A0A7N2KZ41_QUELO</name>
<evidence type="ECO:0008006" key="5">
    <source>
        <dbReference type="Google" id="ProtNLM"/>
    </source>
</evidence>
<dbReference type="Proteomes" id="UP000594261">
    <property type="component" value="Chromosome 2"/>
</dbReference>
<organism evidence="3 4">
    <name type="scientific">Quercus lobata</name>
    <name type="common">Valley oak</name>
    <dbReference type="NCBI Taxonomy" id="97700"/>
    <lineage>
        <taxon>Eukaryota</taxon>
        <taxon>Viridiplantae</taxon>
        <taxon>Streptophyta</taxon>
        <taxon>Embryophyta</taxon>
        <taxon>Tracheophyta</taxon>
        <taxon>Spermatophyta</taxon>
        <taxon>Magnoliopsida</taxon>
        <taxon>eudicotyledons</taxon>
        <taxon>Gunneridae</taxon>
        <taxon>Pentapetalae</taxon>
        <taxon>rosids</taxon>
        <taxon>fabids</taxon>
        <taxon>Fagales</taxon>
        <taxon>Fagaceae</taxon>
        <taxon>Quercus</taxon>
    </lineage>
</organism>
<accession>A0A7N2KZ41</accession>
<feature type="region of interest" description="Disordered" evidence="1">
    <location>
        <begin position="1195"/>
        <end position="1218"/>
    </location>
</feature>
<evidence type="ECO:0000256" key="2">
    <source>
        <dbReference type="SAM" id="Phobius"/>
    </source>
</evidence>
<feature type="transmembrane region" description="Helical" evidence="2">
    <location>
        <begin position="782"/>
        <end position="802"/>
    </location>
</feature>
<dbReference type="OMA" id="SNEYFTY"/>
<evidence type="ECO:0000313" key="3">
    <source>
        <dbReference type="EnsemblPlants" id="QL02p071336:mrna"/>
    </source>
</evidence>
<keyword evidence="4" id="KW-1185">Reference proteome</keyword>
<proteinExistence type="predicted"/>
<dbReference type="PANTHER" id="PTHR34677:SF3">
    <property type="entry name" value="BACTERIAL IG-LIKE DOMAIN-CONTAINING PROTEIN"/>
    <property type="match status" value="1"/>
</dbReference>
<feature type="transmembrane region" description="Helical" evidence="2">
    <location>
        <begin position="28"/>
        <end position="47"/>
    </location>
</feature>
<dbReference type="InParanoid" id="A0A7N2KZ41"/>
<feature type="transmembrane region" description="Helical" evidence="2">
    <location>
        <begin position="1033"/>
        <end position="1054"/>
    </location>
</feature>
<reference evidence="4" key="1">
    <citation type="journal article" date="2016" name="G3 (Bethesda)">
        <title>First Draft Assembly and Annotation of the Genome of a California Endemic Oak Quercus lobata Nee (Fagaceae).</title>
        <authorList>
            <person name="Sork V.L."/>
            <person name="Fitz-Gibbon S.T."/>
            <person name="Puiu D."/>
            <person name="Crepeau M."/>
            <person name="Gugger P.F."/>
            <person name="Sherman R."/>
            <person name="Stevens K."/>
            <person name="Langley C.H."/>
            <person name="Pellegrini M."/>
            <person name="Salzberg S.L."/>
        </authorList>
    </citation>
    <scope>NUCLEOTIDE SEQUENCE [LARGE SCALE GENOMIC DNA]</scope>
    <source>
        <strain evidence="4">cv. SW786</strain>
    </source>
</reference>
<feature type="transmembrane region" description="Helical" evidence="2">
    <location>
        <begin position="977"/>
        <end position="997"/>
    </location>
</feature>
<dbReference type="PANTHER" id="PTHR34677">
    <property type="match status" value="1"/>
</dbReference>
<feature type="transmembrane region" description="Helical" evidence="2">
    <location>
        <begin position="1003"/>
        <end position="1021"/>
    </location>
</feature>
<dbReference type="AlphaFoldDB" id="A0A7N2KZ41"/>
<sequence>MRLATIVVVVAVSIFVVTQVSLFKKAVMRLTTIVLVVAVSVSVVPQLKSLISEMGLLKFLQLYACILVMVVAVLNSAESTVVIRFRSAPPPQSRLPTAIFRYSVERLDGSNACKNNACSIYCEIDGQFLRPCLADNLVLKNLTVNREHKFLLNVTTRDGETNSSAYSWFIDTIPPTATIHSEQNYTNAEKIYIDVTFSEACTGQGGFKCVNSSNCDVIINGPAQVHAPSLRIMEHGIKYRLNIIFSLRSMYGRIVITMADNFCTDQAGNHFTRSNGSTIIIHFDRRPVLVDLWTSVPSYELVINGVPRTVLATNKMEDIAIFLDFSIPIINSTEQILNALHVNSGSLIPIHGKIHGNRRFVFELKKISRTEIISVELQAGSIIGRTGTPVSSVASITFLYDSTDPGVVLSTSSPNITKESNINVIVEFMKPVFGFEASMVKVIGGTITRQVHMVTLGTTEGYSNFIVLNVVCCRFKELSRALYSLTVLAEAQNMLSVNIPAGKVNDIAGNPNLASNQLEVKKYSTPPISIALHSFVTAGTVATALAAAIISLSTANLGAIGAVGSGSTTIFSPDPSMNLHGMIGHLQVFVLSDWLLVNQSIEYSETMKGLQWLIPHQKLPWNRNSPSIWLNHVNLAGKKLARNLSVLATGWSSHKITNQKIDLNLTNSFYMHHEQPFPIEIDPMSVWLHGQHNISMKDTPYGLPLNSSEYFTYFLRGEPISASNIVKRMKNYKGWQDMEMNLFWLGVGGGSLLTIHVLKLIFLRWRTGIPGHGILSVPRFELFLLILMLPCISQSSAFIIRGGTTRGIIIGALLLAIPAAFILSVCLFLVFAIFSGSFFQYKEVKHRDIEEPWCTKLWFFFTGRPTTGRWFYREGLSSSFLLHLGILFESWKGPPLFVFVNQNDPNTILRWTESGNRGIGRMRAISSGDSNEETKSSLSERLLGCAKSSYIILDLLRRVSLGIISGAYLSRKSSQSLFALTITLVQFMYLFTLKPYISRGVQVVESVSLLCEVGIFGLCVSIKSSNPVEAKKLGFVTLSLLFFTFVVQIINEWYGMIKSILRLSQPHKNSFKLGLKFVAKGLVLPFLPRQHWSKVIAATSQPTTGLTPVIPISPETEFERRDTRTPSVHSVTSMTAMVVPVLSPGLSSPNVMQMEGPTTSETTITGQRSGERKKLKEIKYESKSEMKKLRELAKASFSGDYRGGEASTSYAKAAIQHR</sequence>
<feature type="transmembrane region" description="Helical" evidence="2">
    <location>
        <begin position="808"/>
        <end position="839"/>
    </location>
</feature>
<evidence type="ECO:0000256" key="1">
    <source>
        <dbReference type="SAM" id="MobiDB-lite"/>
    </source>
</evidence>
<feature type="transmembrane region" description="Helical" evidence="2">
    <location>
        <begin position="742"/>
        <end position="762"/>
    </location>
</feature>
<evidence type="ECO:0000313" key="4">
    <source>
        <dbReference type="Proteomes" id="UP000594261"/>
    </source>
</evidence>
<protein>
    <recommendedName>
        <fullName evidence="5">Bacterial Ig-like domain-containing protein</fullName>
    </recommendedName>
</protein>
<keyword evidence="2" id="KW-0812">Transmembrane</keyword>
<keyword evidence="2" id="KW-0472">Membrane</keyword>
<keyword evidence="2" id="KW-1133">Transmembrane helix</keyword>
<dbReference type="Gramene" id="QL02p071336:mrna">
    <property type="protein sequence ID" value="QL02p071336:mrna"/>
    <property type="gene ID" value="QL02p071336"/>
</dbReference>
<reference evidence="3" key="2">
    <citation type="submission" date="2021-01" db="UniProtKB">
        <authorList>
            <consortium name="EnsemblPlants"/>
        </authorList>
    </citation>
    <scope>IDENTIFICATION</scope>
</reference>
<dbReference type="EnsemblPlants" id="QL02p071336:mrna">
    <property type="protein sequence ID" value="QL02p071336:mrna"/>
    <property type="gene ID" value="QL02p071336"/>
</dbReference>